<dbReference type="EMBL" id="VFQF01000003">
    <property type="protein sequence ID" value="TQN44932.1"/>
    <property type="molecule type" value="Genomic_DNA"/>
</dbReference>
<dbReference type="GO" id="GO:0016020">
    <property type="term" value="C:membrane"/>
    <property type="evidence" value="ECO:0007669"/>
    <property type="project" value="UniProtKB-SubCell"/>
</dbReference>
<dbReference type="SUPFAM" id="SSF103481">
    <property type="entry name" value="Multidrug resistance efflux transporter EmrE"/>
    <property type="match status" value="2"/>
</dbReference>
<dbReference type="InterPro" id="IPR037185">
    <property type="entry name" value="EmrE-like"/>
</dbReference>
<comment type="caution">
    <text evidence="9">The sequence shown here is derived from an EMBL/GenBank/DDBJ whole genome shotgun (WGS) entry which is preliminary data.</text>
</comment>
<evidence type="ECO:0000313" key="10">
    <source>
        <dbReference type="Proteomes" id="UP000320085"/>
    </source>
</evidence>
<evidence type="ECO:0000256" key="4">
    <source>
        <dbReference type="ARBA" id="ARBA00022989"/>
    </source>
</evidence>
<reference evidence="9 10" key="1">
    <citation type="submission" date="2019-06" db="EMBL/GenBank/DDBJ databases">
        <title>Sequencing the genomes of 1000 actinobacteria strains.</title>
        <authorList>
            <person name="Klenk H.-P."/>
        </authorList>
    </citation>
    <scope>NUCLEOTIDE SEQUENCE [LARGE SCALE GENOMIC DNA]</scope>
    <source>
        <strain evidence="9 10">DSM 21776</strain>
    </source>
</reference>
<feature type="transmembrane region" description="Helical" evidence="7">
    <location>
        <begin position="101"/>
        <end position="121"/>
    </location>
</feature>
<feature type="transmembrane region" description="Helical" evidence="7">
    <location>
        <begin position="45"/>
        <end position="63"/>
    </location>
</feature>
<dbReference type="InterPro" id="IPR000620">
    <property type="entry name" value="EamA_dom"/>
</dbReference>
<evidence type="ECO:0000259" key="8">
    <source>
        <dbReference type="Pfam" id="PF00892"/>
    </source>
</evidence>
<dbReference type="AlphaFoldDB" id="A0A543PLI1"/>
<feature type="transmembrane region" description="Helical" evidence="7">
    <location>
        <begin position="12"/>
        <end position="33"/>
    </location>
</feature>
<evidence type="ECO:0000256" key="6">
    <source>
        <dbReference type="SAM" id="MobiDB-lite"/>
    </source>
</evidence>
<feature type="transmembrane region" description="Helical" evidence="7">
    <location>
        <begin position="128"/>
        <end position="149"/>
    </location>
</feature>
<keyword evidence="3 7" id="KW-0812">Transmembrane</keyword>
<keyword evidence="4 7" id="KW-1133">Transmembrane helix</keyword>
<evidence type="ECO:0000313" key="9">
    <source>
        <dbReference type="EMBL" id="TQN44932.1"/>
    </source>
</evidence>
<dbReference type="PANTHER" id="PTHR32322">
    <property type="entry name" value="INNER MEMBRANE TRANSPORTER"/>
    <property type="match status" value="1"/>
</dbReference>
<feature type="region of interest" description="Disordered" evidence="6">
    <location>
        <begin position="296"/>
        <end position="327"/>
    </location>
</feature>
<evidence type="ECO:0000256" key="3">
    <source>
        <dbReference type="ARBA" id="ARBA00022692"/>
    </source>
</evidence>
<feature type="transmembrane region" description="Helical" evidence="7">
    <location>
        <begin position="248"/>
        <end position="267"/>
    </location>
</feature>
<feature type="transmembrane region" description="Helical" evidence="7">
    <location>
        <begin position="75"/>
        <end position="95"/>
    </location>
</feature>
<feature type="transmembrane region" description="Helical" evidence="7">
    <location>
        <begin position="218"/>
        <end position="236"/>
    </location>
</feature>
<feature type="transmembrane region" description="Helical" evidence="7">
    <location>
        <begin position="187"/>
        <end position="206"/>
    </location>
</feature>
<name>A0A543PLI1_9MICO</name>
<dbReference type="Pfam" id="PF00892">
    <property type="entry name" value="EamA"/>
    <property type="match status" value="2"/>
</dbReference>
<feature type="domain" description="EamA" evidence="8">
    <location>
        <begin position="18"/>
        <end position="144"/>
    </location>
</feature>
<comment type="similarity">
    <text evidence="2">Belongs to the EamA transporter family.</text>
</comment>
<gene>
    <name evidence="9" type="ORF">FHX52_4156</name>
</gene>
<evidence type="ECO:0000256" key="2">
    <source>
        <dbReference type="ARBA" id="ARBA00007362"/>
    </source>
</evidence>
<keyword evidence="5 7" id="KW-0472">Membrane</keyword>
<evidence type="ECO:0000256" key="1">
    <source>
        <dbReference type="ARBA" id="ARBA00004141"/>
    </source>
</evidence>
<evidence type="ECO:0000256" key="7">
    <source>
        <dbReference type="SAM" id="Phobius"/>
    </source>
</evidence>
<accession>A0A543PLI1</accession>
<protein>
    <submittedName>
        <fullName evidence="9">Putative blue pigment (Indigoidine) exporter</fullName>
    </submittedName>
</protein>
<feature type="domain" description="EamA" evidence="8">
    <location>
        <begin position="156"/>
        <end position="287"/>
    </location>
</feature>
<dbReference type="InterPro" id="IPR050638">
    <property type="entry name" value="AA-Vitamin_Transporters"/>
</dbReference>
<dbReference type="PANTHER" id="PTHR32322:SF2">
    <property type="entry name" value="EAMA DOMAIN-CONTAINING PROTEIN"/>
    <property type="match status" value="1"/>
</dbReference>
<feature type="transmembrane region" description="Helical" evidence="7">
    <location>
        <begin position="155"/>
        <end position="175"/>
    </location>
</feature>
<evidence type="ECO:0000256" key="5">
    <source>
        <dbReference type="ARBA" id="ARBA00023136"/>
    </source>
</evidence>
<sequence>MEGKLSSVEDNRAGWGTIALTAVPAAVWGSTYAVTQLWLPPGRPLFAATLRALPVGLLMLLWLRRLPRGDWWWRSLVLGSLNIGFFYALLFFAAYRLPSGLGATLVATAPMVTMAVAWLLIGDRPGRISLAASVVGLFGVGLLVLQNGLDRPLDLLGLAAGLLAVVLSSCGFVLTKKWTPPVDVVTATAWQLVAGGAVLVPIALLVEGAPPALDLPAVGALAYLGVAGSGLAYVLWFRGLRILGPTAASIIGLVNPVVGVVLGVVLLGESFGPVHLVAMGLIVGSVLAAQEPCVRPSPVASREPSVRTTRPRAGSVTTGRPDALDTPALALVPSRSKRAQLPAR</sequence>
<proteinExistence type="inferred from homology"/>
<comment type="subcellular location">
    <subcellularLocation>
        <location evidence="1">Membrane</location>
        <topology evidence="1">Multi-pass membrane protein</topology>
    </subcellularLocation>
</comment>
<dbReference type="Proteomes" id="UP000320085">
    <property type="component" value="Unassembled WGS sequence"/>
</dbReference>
<organism evidence="9 10">
    <name type="scientific">Humibacillus xanthopallidus</name>
    <dbReference type="NCBI Taxonomy" id="412689"/>
    <lineage>
        <taxon>Bacteria</taxon>
        <taxon>Bacillati</taxon>
        <taxon>Actinomycetota</taxon>
        <taxon>Actinomycetes</taxon>
        <taxon>Micrococcales</taxon>
        <taxon>Intrasporangiaceae</taxon>
        <taxon>Humibacillus</taxon>
    </lineage>
</organism>